<sequence length="699" mass="76873">MPIPPIPPTQKEENERATPALLPVTVLSGFLGAGKTTLLKRILRNPSTVVDVLSCLERPRLIAVIVNDMGAVNLDASEIANSKLLQQESKMVELHNGCICCTLRGDLLDTVKALSEEARFDYLVIESSGISEPLPVAQTFIMDVDGAGDGHAGHGHGHDHDHGEQGQEKPPAPPQSQQLTPASNPYKSLSNFARLDTLCTVVDATAIYDVLRTVENLSKKSNITNMKGNDENDQRPITQLLLDQIEFANVIIVSKCQLLVHEHGEEVGQKKVDEIALLLKKLNPLGKVVVTMEDDYADLNVDENLLDTKLFDLMKASTNEAWVEELEKGNEHTPETEEYGISGFVFRSKRPFHPQRIWNITRQFGCLKSAIAIRDACLNKGLSEDSYQKAYDEKFAFQGVVRCKGTVWLANCMSYSIMLHSAGKNLSLRHDPSPFLGAVDVEKWDDADLAEYKKMKEAGEWDEKVGDRFQEIVLIGVDSNQAAMKRLLTQALISEEEEEDLGGVEGFRKLADPFFGGKAVEMFFDPKPKGAMGGCGGAPTDPWLSEEEFETAKKLFAAGRESFDAGELEKAKVEYIMGLRLFANRPGSEGEQRAEKVKLLSNLAETFLRLSVWGGAEQASAEALFLDSGNVLARWWAIQALMAQGKVAAAHANLSKLQGQGGAEAEEVRGGSEFKKLKKTIEGKIVKAEKLKDIIPDIV</sequence>
<dbReference type="InterPro" id="IPR051927">
    <property type="entry name" value="Zn_Chap_cDPG_Synth"/>
</dbReference>
<dbReference type="PANTHER" id="PTHR43603">
    <property type="entry name" value="COBW DOMAIN-CONTAINING PROTEIN DDB_G0274527"/>
    <property type="match status" value="1"/>
</dbReference>
<feature type="compositionally biased region" description="Polar residues" evidence="1">
    <location>
        <begin position="175"/>
        <end position="184"/>
    </location>
</feature>
<dbReference type="OrthoDB" id="272672at2759"/>
<dbReference type="Proteomes" id="UP001165085">
    <property type="component" value="Unassembled WGS sequence"/>
</dbReference>
<dbReference type="InterPro" id="IPR027417">
    <property type="entry name" value="P-loop_NTPase"/>
</dbReference>
<feature type="domain" description="CobW C-terminal" evidence="2">
    <location>
        <begin position="341"/>
        <end position="492"/>
    </location>
</feature>
<dbReference type="SUPFAM" id="SSF90002">
    <property type="entry name" value="Hypothetical protein YjiA, C-terminal domain"/>
    <property type="match status" value="1"/>
</dbReference>
<gene>
    <name evidence="3" type="ORF">TrST_g5669</name>
</gene>
<dbReference type="Pfam" id="PF02492">
    <property type="entry name" value="cobW"/>
    <property type="match status" value="2"/>
</dbReference>
<evidence type="ECO:0000256" key="1">
    <source>
        <dbReference type="SAM" id="MobiDB-lite"/>
    </source>
</evidence>
<keyword evidence="4" id="KW-1185">Reference proteome</keyword>
<dbReference type="EMBL" id="BRXY01000065">
    <property type="protein sequence ID" value="GMH60485.1"/>
    <property type="molecule type" value="Genomic_DNA"/>
</dbReference>
<dbReference type="Gene3D" id="1.25.40.10">
    <property type="entry name" value="Tetratricopeptide repeat domain"/>
    <property type="match status" value="1"/>
</dbReference>
<dbReference type="InterPro" id="IPR011990">
    <property type="entry name" value="TPR-like_helical_dom_sf"/>
</dbReference>
<dbReference type="SUPFAM" id="SSF52540">
    <property type="entry name" value="P-loop containing nucleoside triphosphate hydrolases"/>
    <property type="match status" value="1"/>
</dbReference>
<dbReference type="SMART" id="SM00833">
    <property type="entry name" value="CobW_C"/>
    <property type="match status" value="1"/>
</dbReference>
<evidence type="ECO:0000313" key="3">
    <source>
        <dbReference type="EMBL" id="GMH60485.1"/>
    </source>
</evidence>
<feature type="compositionally biased region" description="Basic and acidic residues" evidence="1">
    <location>
        <begin position="156"/>
        <end position="167"/>
    </location>
</feature>
<evidence type="ECO:0000313" key="4">
    <source>
        <dbReference type="Proteomes" id="UP001165085"/>
    </source>
</evidence>
<dbReference type="Gene3D" id="3.40.50.300">
    <property type="entry name" value="P-loop containing nucleotide triphosphate hydrolases"/>
    <property type="match status" value="1"/>
</dbReference>
<organism evidence="3 4">
    <name type="scientific">Triparma strigata</name>
    <dbReference type="NCBI Taxonomy" id="1606541"/>
    <lineage>
        <taxon>Eukaryota</taxon>
        <taxon>Sar</taxon>
        <taxon>Stramenopiles</taxon>
        <taxon>Ochrophyta</taxon>
        <taxon>Bolidophyceae</taxon>
        <taxon>Parmales</taxon>
        <taxon>Triparmaceae</taxon>
        <taxon>Triparma</taxon>
    </lineage>
</organism>
<proteinExistence type="predicted"/>
<dbReference type="AlphaFoldDB" id="A0A9W7E059"/>
<reference evidence="4" key="1">
    <citation type="journal article" date="2023" name="Commun. Biol.">
        <title>Genome analysis of Parmales, the sister group of diatoms, reveals the evolutionary specialization of diatoms from phago-mixotrophs to photoautotrophs.</title>
        <authorList>
            <person name="Ban H."/>
            <person name="Sato S."/>
            <person name="Yoshikawa S."/>
            <person name="Yamada K."/>
            <person name="Nakamura Y."/>
            <person name="Ichinomiya M."/>
            <person name="Sato N."/>
            <person name="Blanc-Mathieu R."/>
            <person name="Endo H."/>
            <person name="Kuwata A."/>
            <person name="Ogata H."/>
        </authorList>
    </citation>
    <scope>NUCLEOTIDE SEQUENCE [LARGE SCALE GENOMIC DNA]</scope>
    <source>
        <strain evidence="4">NIES 3701</strain>
    </source>
</reference>
<comment type="caution">
    <text evidence="3">The sequence shown here is derived from an EMBL/GenBank/DDBJ whole genome shotgun (WGS) entry which is preliminary data.</text>
</comment>
<protein>
    <recommendedName>
        <fullName evidence="2">CobW C-terminal domain-containing protein</fullName>
    </recommendedName>
</protein>
<dbReference type="Pfam" id="PF07683">
    <property type="entry name" value="CobW_C"/>
    <property type="match status" value="1"/>
</dbReference>
<accession>A0A9W7E059</accession>
<dbReference type="InterPro" id="IPR011629">
    <property type="entry name" value="CobW-like_C"/>
</dbReference>
<evidence type="ECO:0000259" key="2">
    <source>
        <dbReference type="SMART" id="SM00833"/>
    </source>
</evidence>
<dbReference type="CDD" id="cd03112">
    <property type="entry name" value="CobW-like"/>
    <property type="match status" value="1"/>
</dbReference>
<dbReference type="InterPro" id="IPR003495">
    <property type="entry name" value="CobW/HypB/UreG_nucleotide-bd"/>
</dbReference>
<dbReference type="PANTHER" id="PTHR43603:SF1">
    <property type="entry name" value="ZINC-REGULATED GTPASE METALLOPROTEIN ACTIVATOR 1"/>
    <property type="match status" value="1"/>
</dbReference>
<dbReference type="SUPFAM" id="SSF48452">
    <property type="entry name" value="TPR-like"/>
    <property type="match status" value="1"/>
</dbReference>
<feature type="region of interest" description="Disordered" evidence="1">
    <location>
        <begin position="145"/>
        <end position="184"/>
    </location>
</feature>
<name>A0A9W7E059_9STRA</name>